<keyword evidence="10" id="KW-0812">Transmembrane</keyword>
<keyword evidence="3" id="KW-0276">Fatty acid metabolism</keyword>
<dbReference type="EMBL" id="CAJFCW020000005">
    <property type="protein sequence ID" value="CAG9117477.1"/>
    <property type="molecule type" value="Genomic_DNA"/>
</dbReference>
<dbReference type="EMBL" id="CAJFDH010000005">
    <property type="protein sequence ID" value="CAD5223307.1"/>
    <property type="molecule type" value="Genomic_DNA"/>
</dbReference>
<dbReference type="PANTHER" id="PTHR43086">
    <property type="entry name" value="VERY-LONG-CHAIN 3-OXOOACYL-COA REDUCTASE"/>
    <property type="match status" value="1"/>
</dbReference>
<keyword evidence="2" id="KW-0444">Lipid biosynthesis</keyword>
<name>A0A811L6K4_9BILA</name>
<evidence type="ECO:0000256" key="7">
    <source>
        <dbReference type="ARBA" id="ARBA00023098"/>
    </source>
</evidence>
<comment type="pathway">
    <text evidence="1">Lipid metabolism; fatty acid biosynthesis.</text>
</comment>
<keyword evidence="5" id="KW-0752">Steroid biosynthesis</keyword>
<evidence type="ECO:0000256" key="1">
    <source>
        <dbReference type="ARBA" id="ARBA00005194"/>
    </source>
</evidence>
<dbReference type="Proteomes" id="UP000783686">
    <property type="component" value="Unassembled WGS sequence"/>
</dbReference>
<keyword evidence="4" id="KW-0521">NADP</keyword>
<sequence length="312" mass="35110">MDLVSFFGYIVIAWFVIKLYNHVWHILYPYVIGTPKDLKKLAGAKWAVITGSTDGIGKAYAFELASKGFDIVLVSRSEEKLAKVAEELKKQHQDVEVKTLTFDFSESDPKVYEEKLLKHLDDIEIGIFVNNVGQVIDYPAQLHEVAGGIQKLSDILHINATSLTILSAYVLKQMNQRRSGIIVNVSSSAGLSPITYLNVYSASKKYVNWLSEILRREYSDSSVTIQTLVPFMVDTKMAANFKYDNMPEAFKPDAVKFVKSAVRTIGLVDETTGCLFHQVQKEILTGFIPTWVVQAGSKRFAKEVRGRMLKEE</sequence>
<comment type="similarity">
    <text evidence="9">Belongs to the short-chain dehydrogenases/reductases (SDR) family. 17-beta-HSD 3 subfamily.</text>
</comment>
<evidence type="ECO:0000256" key="5">
    <source>
        <dbReference type="ARBA" id="ARBA00022955"/>
    </source>
</evidence>
<keyword evidence="10" id="KW-0472">Membrane</keyword>
<comment type="caution">
    <text evidence="11">The sequence shown here is derived from an EMBL/GenBank/DDBJ whole genome shotgun (WGS) entry which is preliminary data.</text>
</comment>
<evidence type="ECO:0000256" key="4">
    <source>
        <dbReference type="ARBA" id="ARBA00022857"/>
    </source>
</evidence>
<keyword evidence="7" id="KW-0443">Lipid metabolism</keyword>
<dbReference type="InterPro" id="IPR020904">
    <property type="entry name" value="Sc_DH/Rdtase_CS"/>
</dbReference>
<evidence type="ECO:0000256" key="8">
    <source>
        <dbReference type="ARBA" id="ARBA00023160"/>
    </source>
</evidence>
<dbReference type="GO" id="GO:0005783">
    <property type="term" value="C:endoplasmic reticulum"/>
    <property type="evidence" value="ECO:0007669"/>
    <property type="project" value="TreeGrafter"/>
</dbReference>
<evidence type="ECO:0000256" key="3">
    <source>
        <dbReference type="ARBA" id="ARBA00022832"/>
    </source>
</evidence>
<evidence type="ECO:0000256" key="6">
    <source>
        <dbReference type="ARBA" id="ARBA00023002"/>
    </source>
</evidence>
<reference evidence="11" key="1">
    <citation type="submission" date="2020-09" db="EMBL/GenBank/DDBJ databases">
        <authorList>
            <person name="Kikuchi T."/>
        </authorList>
    </citation>
    <scope>NUCLEOTIDE SEQUENCE</scope>
    <source>
        <strain evidence="11">SH1</strain>
    </source>
</reference>
<dbReference type="Gene3D" id="3.40.50.720">
    <property type="entry name" value="NAD(P)-binding Rossmann-like Domain"/>
    <property type="match status" value="1"/>
</dbReference>
<keyword evidence="8" id="KW-0275">Fatty acid biosynthesis</keyword>
<accession>A0A811L6K4</accession>
<gene>
    <name evidence="11" type="ORF">BOKJ2_LOCUS10078</name>
</gene>
<evidence type="ECO:0000313" key="12">
    <source>
        <dbReference type="Proteomes" id="UP000614601"/>
    </source>
</evidence>
<dbReference type="InterPro" id="IPR036291">
    <property type="entry name" value="NAD(P)-bd_dom_sf"/>
</dbReference>
<dbReference type="PRINTS" id="PR00081">
    <property type="entry name" value="GDHRDH"/>
</dbReference>
<dbReference type="Proteomes" id="UP000614601">
    <property type="component" value="Unassembled WGS sequence"/>
</dbReference>
<dbReference type="PANTHER" id="PTHR43086:SF2">
    <property type="entry name" value="HYDROXYSTEROID DEHYDROGENASE-LIKE PROTEIN 1"/>
    <property type="match status" value="1"/>
</dbReference>
<keyword evidence="12" id="KW-1185">Reference proteome</keyword>
<dbReference type="FunFam" id="3.40.50.720:FF:000137">
    <property type="entry name" value="Hydroxysteroid (17-beta) dehydrogenase 3"/>
    <property type="match status" value="1"/>
</dbReference>
<dbReference type="GO" id="GO:0006694">
    <property type="term" value="P:steroid biosynthetic process"/>
    <property type="evidence" value="ECO:0007669"/>
    <property type="project" value="UniProtKB-KW"/>
</dbReference>
<proteinExistence type="inferred from homology"/>
<evidence type="ECO:0000256" key="2">
    <source>
        <dbReference type="ARBA" id="ARBA00022516"/>
    </source>
</evidence>
<keyword evidence="10" id="KW-1133">Transmembrane helix</keyword>
<evidence type="ECO:0000256" key="10">
    <source>
        <dbReference type="SAM" id="Phobius"/>
    </source>
</evidence>
<evidence type="ECO:0008006" key="13">
    <source>
        <dbReference type="Google" id="ProtNLM"/>
    </source>
</evidence>
<dbReference type="OrthoDB" id="5545019at2759"/>
<dbReference type="GO" id="GO:0030497">
    <property type="term" value="P:fatty acid elongation"/>
    <property type="evidence" value="ECO:0007669"/>
    <property type="project" value="TreeGrafter"/>
</dbReference>
<feature type="transmembrane region" description="Helical" evidence="10">
    <location>
        <begin position="6"/>
        <end position="31"/>
    </location>
</feature>
<dbReference type="SUPFAM" id="SSF51735">
    <property type="entry name" value="NAD(P)-binding Rossmann-fold domains"/>
    <property type="match status" value="1"/>
</dbReference>
<keyword evidence="6" id="KW-0560">Oxidoreductase</keyword>
<dbReference type="AlphaFoldDB" id="A0A811L6K4"/>
<dbReference type="CDD" id="cd05356">
    <property type="entry name" value="17beta-HSD1_like_SDR_c"/>
    <property type="match status" value="1"/>
</dbReference>
<dbReference type="PIRSF" id="PIRSF000126">
    <property type="entry name" value="11-beta-HSD1"/>
    <property type="match status" value="1"/>
</dbReference>
<organism evidence="11 12">
    <name type="scientific">Bursaphelenchus okinawaensis</name>
    <dbReference type="NCBI Taxonomy" id="465554"/>
    <lineage>
        <taxon>Eukaryota</taxon>
        <taxon>Metazoa</taxon>
        <taxon>Ecdysozoa</taxon>
        <taxon>Nematoda</taxon>
        <taxon>Chromadorea</taxon>
        <taxon>Rhabditida</taxon>
        <taxon>Tylenchina</taxon>
        <taxon>Tylenchomorpha</taxon>
        <taxon>Aphelenchoidea</taxon>
        <taxon>Aphelenchoididae</taxon>
        <taxon>Bursaphelenchus</taxon>
    </lineage>
</organism>
<dbReference type="PROSITE" id="PS00061">
    <property type="entry name" value="ADH_SHORT"/>
    <property type="match status" value="1"/>
</dbReference>
<dbReference type="InterPro" id="IPR002347">
    <property type="entry name" value="SDR_fam"/>
</dbReference>
<dbReference type="GO" id="GO:0016491">
    <property type="term" value="F:oxidoreductase activity"/>
    <property type="evidence" value="ECO:0007669"/>
    <property type="project" value="UniProtKB-KW"/>
</dbReference>
<protein>
    <recommendedName>
        <fullName evidence="13">Steroid dehydrogenase</fullName>
    </recommendedName>
</protein>
<evidence type="ECO:0000256" key="9">
    <source>
        <dbReference type="ARBA" id="ARBA00038261"/>
    </source>
</evidence>
<dbReference type="Pfam" id="PF00106">
    <property type="entry name" value="adh_short"/>
    <property type="match status" value="1"/>
</dbReference>
<evidence type="ECO:0000313" key="11">
    <source>
        <dbReference type="EMBL" id="CAD5223307.1"/>
    </source>
</evidence>